<reference evidence="1" key="1">
    <citation type="submission" date="2025-08" db="UniProtKB">
        <authorList>
            <consortium name="Ensembl"/>
        </authorList>
    </citation>
    <scope>IDENTIFICATION</scope>
</reference>
<dbReference type="PANTHER" id="PTHR33166">
    <property type="entry name" value="GAG_P30 DOMAIN-CONTAINING PROTEIN"/>
    <property type="match status" value="1"/>
</dbReference>
<dbReference type="Ensembl" id="ENSJHYT00000025758.1">
    <property type="protein sequence ID" value="ENSJHYP00000021335.1"/>
    <property type="gene ID" value="ENSJHYG00000016149.1"/>
</dbReference>
<evidence type="ECO:0000313" key="2">
    <source>
        <dbReference type="Proteomes" id="UP000694408"/>
    </source>
</evidence>
<protein>
    <submittedName>
        <fullName evidence="1">Uncharacterized protein</fullName>
    </submittedName>
</protein>
<dbReference type="GO" id="GO:0016032">
    <property type="term" value="P:viral process"/>
    <property type="evidence" value="ECO:0007669"/>
    <property type="project" value="InterPro"/>
</dbReference>
<proteinExistence type="predicted"/>
<dbReference type="InterPro" id="IPR008919">
    <property type="entry name" value="Retrov_capsid_N"/>
</dbReference>
<sequence length="203" mass="22917">RRMPSRPELAPPAFQAGLKVPSGSCNLLSGTWDGEFCLPGKWAGVGVLGDNQHKESNQERFAFSHPLRQVVGPTGEAMWVNFCFSTNDLNHWQEKVKMDIENPSKVAKLFEFIVKNQDPDRGDSDFMLAELRKPAKELVIKTARARTVHQLFPIVNPLWDPNDAGSCAMLTRYQELVKFELKNAIPKAINWSVIYNVTQGQHK</sequence>
<dbReference type="InterPro" id="IPR050462">
    <property type="entry name" value="Retroviral_Gag-Pol_poly"/>
</dbReference>
<evidence type="ECO:0000313" key="1">
    <source>
        <dbReference type="Ensembl" id="ENSJHYP00000021335.1"/>
    </source>
</evidence>
<accession>A0A8C5NSC4</accession>
<dbReference type="SUPFAM" id="SSF47943">
    <property type="entry name" value="Retrovirus capsid protein, N-terminal core domain"/>
    <property type="match status" value="1"/>
</dbReference>
<reference evidence="1" key="2">
    <citation type="submission" date="2025-09" db="UniProtKB">
        <authorList>
            <consortium name="Ensembl"/>
        </authorList>
    </citation>
    <scope>IDENTIFICATION</scope>
</reference>
<dbReference type="AlphaFoldDB" id="A0A8C5NSC4"/>
<organism evidence="1 2">
    <name type="scientific">Junco hyemalis</name>
    <name type="common">Dark-eyed junco</name>
    <dbReference type="NCBI Taxonomy" id="40217"/>
    <lineage>
        <taxon>Eukaryota</taxon>
        <taxon>Metazoa</taxon>
        <taxon>Chordata</taxon>
        <taxon>Craniata</taxon>
        <taxon>Vertebrata</taxon>
        <taxon>Euteleostomi</taxon>
        <taxon>Archelosauria</taxon>
        <taxon>Archosauria</taxon>
        <taxon>Dinosauria</taxon>
        <taxon>Saurischia</taxon>
        <taxon>Theropoda</taxon>
        <taxon>Coelurosauria</taxon>
        <taxon>Aves</taxon>
        <taxon>Neognathae</taxon>
        <taxon>Neoaves</taxon>
        <taxon>Telluraves</taxon>
        <taxon>Australaves</taxon>
        <taxon>Passeriformes</taxon>
        <taxon>Passerellidae</taxon>
        <taxon>Junco</taxon>
    </lineage>
</organism>
<dbReference type="Gene3D" id="1.10.375.10">
    <property type="entry name" value="Human Immunodeficiency Virus Type 1 Capsid Protein"/>
    <property type="match status" value="1"/>
</dbReference>
<dbReference type="Proteomes" id="UP000694408">
    <property type="component" value="Unplaced"/>
</dbReference>
<name>A0A8C5NSC4_JUNHY</name>
<keyword evidence="2" id="KW-1185">Reference proteome</keyword>